<evidence type="ECO:0000313" key="3">
    <source>
        <dbReference type="EMBL" id="MBB5894683.1"/>
    </source>
</evidence>
<keyword evidence="1" id="KW-0732">Signal</keyword>
<evidence type="ECO:0000313" key="4">
    <source>
        <dbReference type="Proteomes" id="UP000585638"/>
    </source>
</evidence>
<proteinExistence type="predicted"/>
<dbReference type="PROSITE" id="PS51841">
    <property type="entry name" value="LTD"/>
    <property type="match status" value="1"/>
</dbReference>
<evidence type="ECO:0000259" key="2">
    <source>
        <dbReference type="PROSITE" id="PS51841"/>
    </source>
</evidence>
<dbReference type="SUPFAM" id="SSF74853">
    <property type="entry name" value="Lamin A/C globular tail domain"/>
    <property type="match status" value="1"/>
</dbReference>
<feature type="domain" description="LTD" evidence="2">
    <location>
        <begin position="25"/>
        <end position="150"/>
    </location>
</feature>
<dbReference type="InterPro" id="IPR001322">
    <property type="entry name" value="Lamin_tail_dom"/>
</dbReference>
<protein>
    <recommendedName>
        <fullName evidence="2">LTD domain-containing protein</fullName>
    </recommendedName>
</protein>
<comment type="caution">
    <text evidence="3">The sequence shown here is derived from an EMBL/GenBank/DDBJ whole genome shotgun (WGS) entry which is preliminary data.</text>
</comment>
<organism evidence="3 4">
    <name type="scientific">Kutzneria kofuensis</name>
    <dbReference type="NCBI Taxonomy" id="103725"/>
    <lineage>
        <taxon>Bacteria</taxon>
        <taxon>Bacillati</taxon>
        <taxon>Actinomycetota</taxon>
        <taxon>Actinomycetes</taxon>
        <taxon>Pseudonocardiales</taxon>
        <taxon>Pseudonocardiaceae</taxon>
        <taxon>Kutzneria</taxon>
    </lineage>
</organism>
<dbReference type="RefSeq" id="WP_184866571.1">
    <property type="nucleotide sequence ID" value="NZ_BAAAWY010000019.1"/>
</dbReference>
<gene>
    <name evidence="3" type="ORF">BJ998_005879</name>
</gene>
<sequence>MRRSLTAFITAGIAALSLVTGAASASAAPQETPKAQPSFTVVIDQFATRGPGGQADQYIQLKNTSQAVQDLSNFTVAAAPNSFSIIPLVTIPQGTILQPNEVYLIANVRGWTGPPPNQFYSNTTLPDLVGVGLLAPSNTVIDSAATISNSPFVQGAPAPPLTTNQPLALVRVTNTGNNAVDFQVQNRTPGLPGPDPLI</sequence>
<dbReference type="Pfam" id="PF00932">
    <property type="entry name" value="LTD"/>
    <property type="match status" value="1"/>
</dbReference>
<feature type="signal peptide" evidence="1">
    <location>
        <begin position="1"/>
        <end position="27"/>
    </location>
</feature>
<feature type="chain" id="PRO_5031272517" description="LTD domain-containing protein" evidence="1">
    <location>
        <begin position="28"/>
        <end position="198"/>
    </location>
</feature>
<dbReference type="Proteomes" id="UP000585638">
    <property type="component" value="Unassembled WGS sequence"/>
</dbReference>
<dbReference type="AlphaFoldDB" id="A0A7W9NJZ3"/>
<name>A0A7W9NJZ3_9PSEU</name>
<dbReference type="EMBL" id="JACHIR010000001">
    <property type="protein sequence ID" value="MBB5894683.1"/>
    <property type="molecule type" value="Genomic_DNA"/>
</dbReference>
<keyword evidence="4" id="KW-1185">Reference proteome</keyword>
<dbReference type="Gene3D" id="2.60.40.1260">
    <property type="entry name" value="Lamin Tail domain"/>
    <property type="match status" value="1"/>
</dbReference>
<accession>A0A7W9NJZ3</accession>
<evidence type="ECO:0000256" key="1">
    <source>
        <dbReference type="SAM" id="SignalP"/>
    </source>
</evidence>
<reference evidence="3 4" key="1">
    <citation type="submission" date="2020-08" db="EMBL/GenBank/DDBJ databases">
        <title>Sequencing the genomes of 1000 actinobacteria strains.</title>
        <authorList>
            <person name="Klenk H.-P."/>
        </authorList>
    </citation>
    <scope>NUCLEOTIDE SEQUENCE [LARGE SCALE GENOMIC DNA]</scope>
    <source>
        <strain evidence="3 4">DSM 43851</strain>
    </source>
</reference>
<dbReference type="InterPro" id="IPR036415">
    <property type="entry name" value="Lamin_tail_dom_sf"/>
</dbReference>